<evidence type="ECO:0008006" key="3">
    <source>
        <dbReference type="Google" id="ProtNLM"/>
    </source>
</evidence>
<dbReference type="InterPro" id="IPR059179">
    <property type="entry name" value="MLKL-like_MCAfunc"/>
</dbReference>
<evidence type="ECO:0000313" key="1">
    <source>
        <dbReference type="EnsemblPlants" id="LPERR11G18460.1"/>
    </source>
</evidence>
<keyword evidence="2" id="KW-1185">Reference proteome</keyword>
<dbReference type="GO" id="GO:0007166">
    <property type="term" value="P:cell surface receptor signaling pathway"/>
    <property type="evidence" value="ECO:0007669"/>
    <property type="project" value="InterPro"/>
</dbReference>
<dbReference type="PANTHER" id="PTHR35832">
    <property type="entry name" value="OS12G0248400 PROTEIN-RELATED"/>
    <property type="match status" value="1"/>
</dbReference>
<dbReference type="AlphaFoldDB" id="A0A0D9XV08"/>
<dbReference type="InterPro" id="IPR036537">
    <property type="entry name" value="Adaptor_Cbl_N_dom_sf"/>
</dbReference>
<reference evidence="1 2" key="1">
    <citation type="submission" date="2012-08" db="EMBL/GenBank/DDBJ databases">
        <title>Oryza genome evolution.</title>
        <authorList>
            <person name="Wing R.A."/>
        </authorList>
    </citation>
    <scope>NUCLEOTIDE SEQUENCE</scope>
</reference>
<dbReference type="Gramene" id="LPERR11G18460.1">
    <property type="protein sequence ID" value="LPERR11G18460.1"/>
    <property type="gene ID" value="LPERR11G18460"/>
</dbReference>
<organism evidence="1 2">
    <name type="scientific">Leersia perrieri</name>
    <dbReference type="NCBI Taxonomy" id="77586"/>
    <lineage>
        <taxon>Eukaryota</taxon>
        <taxon>Viridiplantae</taxon>
        <taxon>Streptophyta</taxon>
        <taxon>Embryophyta</taxon>
        <taxon>Tracheophyta</taxon>
        <taxon>Spermatophyta</taxon>
        <taxon>Magnoliopsida</taxon>
        <taxon>Liliopsida</taxon>
        <taxon>Poales</taxon>
        <taxon>Poaceae</taxon>
        <taxon>BOP clade</taxon>
        <taxon>Oryzoideae</taxon>
        <taxon>Oryzeae</taxon>
        <taxon>Oryzinae</taxon>
        <taxon>Leersia</taxon>
    </lineage>
</organism>
<evidence type="ECO:0000313" key="2">
    <source>
        <dbReference type="Proteomes" id="UP000032180"/>
    </source>
</evidence>
<dbReference type="EnsemblPlants" id="LPERR11G18460.1">
    <property type="protein sequence ID" value="LPERR11G18460.1"/>
    <property type="gene ID" value="LPERR11G18460"/>
</dbReference>
<sequence length="117" mass="13336">MELVSTLSVSMSAILKLATTIASLAMATRRNKTECQELAERAREVTRILKNGKATSTTKGTLDALNKALQDAHEIVESCCRGDLFIAFQADKFKDINKSIRFWLKRLHRRQRRQLEQ</sequence>
<dbReference type="Gene3D" id="1.20.930.20">
    <property type="entry name" value="Adaptor protein Cbl, N-terminal domain"/>
    <property type="match status" value="1"/>
</dbReference>
<protein>
    <recommendedName>
        <fullName evidence="3">Pectinesterase inhibitor domain-containing protein</fullName>
    </recommendedName>
</protein>
<reference evidence="1" key="3">
    <citation type="submission" date="2015-04" db="UniProtKB">
        <authorList>
            <consortium name="EnsemblPlants"/>
        </authorList>
    </citation>
    <scope>IDENTIFICATION</scope>
</reference>
<dbReference type="Proteomes" id="UP000032180">
    <property type="component" value="Chromosome 11"/>
</dbReference>
<accession>A0A0D9XV08</accession>
<name>A0A0D9XV08_9ORYZ</name>
<dbReference type="PANTHER" id="PTHR35832:SF6">
    <property type="entry name" value="EXPRESSED PROTEIN"/>
    <property type="match status" value="1"/>
</dbReference>
<proteinExistence type="predicted"/>
<reference evidence="2" key="2">
    <citation type="submission" date="2013-12" db="EMBL/GenBank/DDBJ databases">
        <authorList>
            <person name="Yu Y."/>
            <person name="Lee S."/>
            <person name="de Baynast K."/>
            <person name="Wissotski M."/>
            <person name="Liu L."/>
            <person name="Talag J."/>
            <person name="Goicoechea J."/>
            <person name="Angelova A."/>
            <person name="Jetty R."/>
            <person name="Kudrna D."/>
            <person name="Golser W."/>
            <person name="Rivera L."/>
            <person name="Zhang J."/>
            <person name="Wing R."/>
        </authorList>
    </citation>
    <scope>NUCLEOTIDE SEQUENCE</scope>
</reference>
<dbReference type="HOGENOM" id="CLU_2088306_0_0_1"/>
<dbReference type="CDD" id="cd21037">
    <property type="entry name" value="MLKL_NTD"/>
    <property type="match status" value="1"/>
</dbReference>